<dbReference type="CDD" id="cd07958">
    <property type="entry name" value="Anticodon_Ia_Leu_BEm"/>
    <property type="match status" value="1"/>
</dbReference>
<dbReference type="FunFam" id="3.40.50.620:FF:000060">
    <property type="entry name" value="Leucine--tRNA ligase"/>
    <property type="match status" value="1"/>
</dbReference>
<dbReference type="EMBL" id="PYGC01000002">
    <property type="protein sequence ID" value="PSK84729.1"/>
    <property type="molecule type" value="Genomic_DNA"/>
</dbReference>
<dbReference type="PANTHER" id="PTHR43740:SF2">
    <property type="entry name" value="LEUCINE--TRNA LIGASE, MITOCHONDRIAL"/>
    <property type="match status" value="1"/>
</dbReference>
<evidence type="ECO:0000256" key="4">
    <source>
        <dbReference type="ARBA" id="ARBA00022741"/>
    </source>
</evidence>
<dbReference type="AlphaFoldDB" id="A0A2P8CIG3"/>
<dbReference type="Pfam" id="PF00133">
    <property type="entry name" value="tRNA-synt_1"/>
    <property type="match status" value="3"/>
</dbReference>
<comment type="similarity">
    <text evidence="1 9 10">Belongs to the class-I aminoacyl-tRNA synthetase family.</text>
</comment>
<evidence type="ECO:0000256" key="2">
    <source>
        <dbReference type="ARBA" id="ARBA00022490"/>
    </source>
</evidence>
<evidence type="ECO:0000256" key="6">
    <source>
        <dbReference type="ARBA" id="ARBA00022917"/>
    </source>
</evidence>
<feature type="domain" description="Methionyl/Valyl/Leucyl/Isoleucyl-tRNA synthetase anticodon-binding" evidence="12">
    <location>
        <begin position="734"/>
        <end position="847"/>
    </location>
</feature>
<evidence type="ECO:0000256" key="1">
    <source>
        <dbReference type="ARBA" id="ARBA00005594"/>
    </source>
</evidence>
<dbReference type="Pfam" id="PF13603">
    <property type="entry name" value="tRNA-synt_1_2"/>
    <property type="match status" value="1"/>
</dbReference>
<reference evidence="15 16" key="1">
    <citation type="submission" date="2018-03" db="EMBL/GenBank/DDBJ databases">
        <title>Genomic Encyclopedia of Archaeal and Bacterial Type Strains, Phase II (KMG-II): from individual species to whole genera.</title>
        <authorList>
            <person name="Goeker M."/>
        </authorList>
    </citation>
    <scope>NUCLEOTIDE SEQUENCE [LARGE SCALE GENOMIC DNA]</scope>
    <source>
        <strain evidence="15 16">DSM 27267</strain>
    </source>
</reference>
<dbReference type="InterPro" id="IPR009080">
    <property type="entry name" value="tRNAsynth_Ia_anticodon-bd"/>
</dbReference>
<evidence type="ECO:0000256" key="9">
    <source>
        <dbReference type="HAMAP-Rule" id="MF_00049"/>
    </source>
</evidence>
<keyword evidence="6 9" id="KW-0648">Protein biosynthesis</keyword>
<dbReference type="InterPro" id="IPR014729">
    <property type="entry name" value="Rossmann-like_a/b/a_fold"/>
</dbReference>
<dbReference type="Pfam" id="PF08264">
    <property type="entry name" value="Anticodon_1"/>
    <property type="match status" value="1"/>
</dbReference>
<dbReference type="GO" id="GO:0005524">
    <property type="term" value="F:ATP binding"/>
    <property type="evidence" value="ECO:0007669"/>
    <property type="project" value="UniProtKB-UniRule"/>
</dbReference>
<evidence type="ECO:0000313" key="17">
    <source>
        <dbReference type="Proteomes" id="UP000396862"/>
    </source>
</evidence>
<dbReference type="GO" id="GO:0002161">
    <property type="term" value="F:aminoacyl-tRNA deacylase activity"/>
    <property type="evidence" value="ECO:0007669"/>
    <property type="project" value="InterPro"/>
</dbReference>
<feature type="domain" description="Aminoacyl-tRNA synthetase class Ia" evidence="11">
    <location>
        <begin position="12"/>
        <end position="144"/>
    </location>
</feature>
<dbReference type="InterPro" id="IPR002300">
    <property type="entry name" value="aa-tRNA-synth_Ia"/>
</dbReference>
<dbReference type="Proteomes" id="UP000240621">
    <property type="component" value="Unassembled WGS sequence"/>
</dbReference>
<dbReference type="InterPro" id="IPR002302">
    <property type="entry name" value="Leu-tRNA-ligase"/>
</dbReference>
<keyword evidence="5 9" id="KW-0067">ATP-binding</keyword>
<dbReference type="InterPro" id="IPR009008">
    <property type="entry name" value="Val/Leu/Ile-tRNA-synth_edit"/>
</dbReference>
<protein>
    <recommendedName>
        <fullName evidence="9">Leucine--tRNA ligase</fullName>
        <ecNumber evidence="9">6.1.1.4</ecNumber>
    </recommendedName>
    <alternativeName>
        <fullName evidence="9">Leucyl-tRNA synthetase</fullName>
        <shortName evidence="9">LeuRS</shortName>
    </alternativeName>
</protein>
<dbReference type="GO" id="GO:0006429">
    <property type="term" value="P:leucyl-tRNA aminoacylation"/>
    <property type="evidence" value="ECO:0007669"/>
    <property type="project" value="UniProtKB-UniRule"/>
</dbReference>
<dbReference type="EC" id="6.1.1.4" evidence="9"/>
<comment type="catalytic activity">
    <reaction evidence="8 9">
        <text>tRNA(Leu) + L-leucine + ATP = L-leucyl-tRNA(Leu) + AMP + diphosphate</text>
        <dbReference type="Rhea" id="RHEA:11688"/>
        <dbReference type="Rhea" id="RHEA-COMP:9613"/>
        <dbReference type="Rhea" id="RHEA-COMP:9622"/>
        <dbReference type="ChEBI" id="CHEBI:30616"/>
        <dbReference type="ChEBI" id="CHEBI:33019"/>
        <dbReference type="ChEBI" id="CHEBI:57427"/>
        <dbReference type="ChEBI" id="CHEBI:78442"/>
        <dbReference type="ChEBI" id="CHEBI:78494"/>
        <dbReference type="ChEBI" id="CHEBI:456215"/>
        <dbReference type="EC" id="6.1.1.4"/>
    </reaction>
</comment>
<keyword evidence="7 9" id="KW-0030">Aminoacyl-tRNA synthetase</keyword>
<dbReference type="HAMAP" id="MF_00049_B">
    <property type="entry name" value="Leu_tRNA_synth_B"/>
    <property type="match status" value="1"/>
</dbReference>
<dbReference type="InterPro" id="IPR025709">
    <property type="entry name" value="Leu_tRNA-synth_edit"/>
</dbReference>
<evidence type="ECO:0000259" key="13">
    <source>
        <dbReference type="Pfam" id="PF13603"/>
    </source>
</evidence>
<dbReference type="OrthoDB" id="9810365at2"/>
<feature type="domain" description="Leucyl-tRNA synthetase editing" evidence="13">
    <location>
        <begin position="257"/>
        <end position="452"/>
    </location>
</feature>
<evidence type="ECO:0000313" key="14">
    <source>
        <dbReference type="EMBL" id="GET20895.1"/>
    </source>
</evidence>
<dbReference type="Gene3D" id="3.90.740.10">
    <property type="entry name" value="Valyl/Leucyl/Isoleucyl-tRNA synthetase, editing domain"/>
    <property type="match status" value="1"/>
</dbReference>
<keyword evidence="17" id="KW-1185">Reference proteome</keyword>
<proteinExistence type="inferred from homology"/>
<feature type="domain" description="Aminoacyl-tRNA synthetase class Ia" evidence="11">
    <location>
        <begin position="662"/>
        <end position="688"/>
    </location>
</feature>
<dbReference type="Gene3D" id="1.10.730.10">
    <property type="entry name" value="Isoleucyl-tRNA Synthetase, Domain 1"/>
    <property type="match status" value="1"/>
</dbReference>
<evidence type="ECO:0000313" key="16">
    <source>
        <dbReference type="Proteomes" id="UP000240621"/>
    </source>
</evidence>
<dbReference type="Gene3D" id="3.40.50.620">
    <property type="entry name" value="HUPs"/>
    <property type="match status" value="2"/>
</dbReference>
<dbReference type="PANTHER" id="PTHR43740">
    <property type="entry name" value="LEUCYL-TRNA SYNTHETASE"/>
    <property type="match status" value="1"/>
</dbReference>
<evidence type="ECO:0000256" key="3">
    <source>
        <dbReference type="ARBA" id="ARBA00022598"/>
    </source>
</evidence>
<dbReference type="FunFam" id="3.40.50.620:FF:000056">
    <property type="entry name" value="Leucine--tRNA ligase"/>
    <property type="match status" value="1"/>
</dbReference>
<keyword evidence="3 9" id="KW-0436">Ligase</keyword>
<evidence type="ECO:0000256" key="10">
    <source>
        <dbReference type="RuleBase" id="RU363035"/>
    </source>
</evidence>
<comment type="subcellular location">
    <subcellularLocation>
        <location evidence="9">Cytoplasm</location>
    </subcellularLocation>
</comment>
<accession>A0A2P8CIG3</accession>
<keyword evidence="2 9" id="KW-0963">Cytoplasm</keyword>
<feature type="domain" description="Aminoacyl-tRNA synthetase class Ia" evidence="11">
    <location>
        <begin position="465"/>
        <end position="624"/>
    </location>
</feature>
<dbReference type="SUPFAM" id="SSF47323">
    <property type="entry name" value="Anticodon-binding domain of a subclass of class I aminoacyl-tRNA synthetases"/>
    <property type="match status" value="1"/>
</dbReference>
<dbReference type="SUPFAM" id="SSF50677">
    <property type="entry name" value="ValRS/IleRS/LeuRS editing domain"/>
    <property type="match status" value="1"/>
</dbReference>
<feature type="binding site" evidence="9">
    <location>
        <position position="665"/>
    </location>
    <ligand>
        <name>ATP</name>
        <dbReference type="ChEBI" id="CHEBI:30616"/>
    </ligand>
</feature>
<dbReference type="PROSITE" id="PS00178">
    <property type="entry name" value="AA_TRNA_LIGASE_I"/>
    <property type="match status" value="1"/>
</dbReference>
<dbReference type="InterPro" id="IPR001412">
    <property type="entry name" value="aa-tRNA-synth_I_CS"/>
</dbReference>
<reference evidence="14 17" key="2">
    <citation type="submission" date="2019-10" db="EMBL/GenBank/DDBJ databases">
        <title>Prolixibacter strains distinguished by the presence of nitrate reductase genes were adept at nitrate-dependent anaerobic corrosion of metallic iron and carbon steel.</title>
        <authorList>
            <person name="Iino T."/>
            <person name="Shono N."/>
            <person name="Ito K."/>
            <person name="Nakamura R."/>
            <person name="Sueoka K."/>
            <person name="Harayama S."/>
            <person name="Ohkuma M."/>
        </authorList>
    </citation>
    <scope>NUCLEOTIDE SEQUENCE [LARGE SCALE GENOMIC DNA]</scope>
    <source>
        <strain evidence="14 17">MIC1-1</strain>
    </source>
</reference>
<comment type="caution">
    <text evidence="15">The sequence shown here is derived from an EMBL/GenBank/DDBJ whole genome shotgun (WGS) entry which is preliminary data.</text>
</comment>
<name>A0A2P8CIG3_9BACT</name>
<dbReference type="NCBIfam" id="TIGR00396">
    <property type="entry name" value="leuS_bact"/>
    <property type="match status" value="1"/>
</dbReference>
<evidence type="ECO:0000256" key="7">
    <source>
        <dbReference type="ARBA" id="ARBA00023146"/>
    </source>
</evidence>
<dbReference type="FunFam" id="1.10.730.10:FF:000012">
    <property type="entry name" value="Leucine--tRNA ligase"/>
    <property type="match status" value="1"/>
</dbReference>
<evidence type="ECO:0000256" key="8">
    <source>
        <dbReference type="ARBA" id="ARBA00047469"/>
    </source>
</evidence>
<dbReference type="SUPFAM" id="SSF52374">
    <property type="entry name" value="Nucleotidylyl transferase"/>
    <property type="match status" value="1"/>
</dbReference>
<comment type="caution">
    <text evidence="9">Lacks conserved residue(s) required for the propagation of feature annotation.</text>
</comment>
<evidence type="ECO:0000313" key="15">
    <source>
        <dbReference type="EMBL" id="PSK84729.1"/>
    </source>
</evidence>
<dbReference type="Proteomes" id="UP000396862">
    <property type="component" value="Unassembled WGS sequence"/>
</dbReference>
<evidence type="ECO:0000259" key="11">
    <source>
        <dbReference type="Pfam" id="PF00133"/>
    </source>
</evidence>
<organism evidence="15 16">
    <name type="scientific">Prolixibacter denitrificans</name>
    <dbReference type="NCBI Taxonomy" id="1541063"/>
    <lineage>
        <taxon>Bacteria</taxon>
        <taxon>Pseudomonadati</taxon>
        <taxon>Bacteroidota</taxon>
        <taxon>Bacteroidia</taxon>
        <taxon>Marinilabiliales</taxon>
        <taxon>Prolixibacteraceae</taxon>
        <taxon>Prolixibacter</taxon>
    </lineage>
</organism>
<feature type="short sequence motif" description="'KMSKS' region" evidence="9">
    <location>
        <begin position="662"/>
        <end position="666"/>
    </location>
</feature>
<sequence length="886" mass="101866">MDYNFREIEKSWQNYWAEHKTFKTEDDYSKPKFYCLDMFPYPSGAGLHVGHPEGYTATDIICRYKRANGFNVLHPMGWDAFGLPAEQYAIQTGTHPAITTQKNCDNFRRQIQSLGLSYDWDREINTTDPAYYKWTQWIFTRLYNTWFDGEQQKGRPIEELSVPAEIESKGKEAVREYIDEKRLAYYDNAQVWYCRHCKTVCANEEVLNDGSHEKCGTKEVERRFLKQWMLRIPHYAERLLTGLDNLDWPEGVKDMQRNWIGRSTGAEVDFLLDGVDEKIRVYTTRPDTLFGATYMVIAPEHELVDVITTEEHKDAVNDYVRSAALKSDLDRTDLAKDKTGVFTGRYAINPLTGKKIPVWVADYVLTGYGTGAIMAVPAHDTRDFEFAKTFGLDIVCILDPKDAEPELREKVLKGDACWTEDGAYINSANESEGLDIDGMSKEDGLKTVIEWLESKNLGKATVNYKIRDWLFSRQRFWGEPFPVIHWEDGEVSVLSDEDLPLILPDVEKYLPGETGESPLANAGDWLYVTDSNGRKGRRETNTMPQWAGSCWYYLRYIDPKNDEAPFDKVKENYWMPVDLYVGGAEHAVLHLLYSRFWHKVLFDLGVVSTDEPYLKLYNQGMILAFAYETASGSKVPSDMVEERDGSYFHIETGEELKQIVAKMSKSLKNVINPDDVVEEYGADSLRLYEMFMGPLDATKPWTDTGVKGVYNFLRRVFTFFSNLDNVSEKDDTKETLKLLHQTIRKVGDDVEDLKFNTAISQMMVFTNHCYKAGKVSRLTAETFMQVLAPFAPHIAEELWNLYGNDASVSLAEWPKVNEEYLVENTFEYPVSFNGKMRFKLELPLDISKDDAEKAVLEHEAAKRWTEGKTVVKLIYVLGKIINVVVK</sequence>
<evidence type="ECO:0000259" key="12">
    <source>
        <dbReference type="Pfam" id="PF08264"/>
    </source>
</evidence>
<dbReference type="GO" id="GO:0004823">
    <property type="term" value="F:leucine-tRNA ligase activity"/>
    <property type="evidence" value="ECO:0007669"/>
    <property type="project" value="UniProtKB-UniRule"/>
</dbReference>
<dbReference type="RefSeq" id="WP_106541303.1">
    <property type="nucleotide sequence ID" value="NZ_BLAU01000001.1"/>
</dbReference>
<evidence type="ECO:0000256" key="5">
    <source>
        <dbReference type="ARBA" id="ARBA00022840"/>
    </source>
</evidence>
<keyword evidence="4 9" id="KW-0547">Nucleotide-binding</keyword>
<dbReference type="FunFam" id="1.10.730.10:FF:000011">
    <property type="entry name" value="Leucine--tRNA ligase chloroplastic/mitochondrial"/>
    <property type="match status" value="1"/>
</dbReference>
<dbReference type="PRINTS" id="PR00985">
    <property type="entry name" value="TRNASYNTHLEU"/>
</dbReference>
<gene>
    <name evidence="9 14" type="primary">leuS</name>
    <name evidence="15" type="ORF">CLV93_102520</name>
    <name evidence="14" type="ORF">JCM18694_11410</name>
</gene>
<dbReference type="EMBL" id="BLAU01000001">
    <property type="protein sequence ID" value="GET20895.1"/>
    <property type="molecule type" value="Genomic_DNA"/>
</dbReference>
<dbReference type="GO" id="GO:0005829">
    <property type="term" value="C:cytosol"/>
    <property type="evidence" value="ECO:0007669"/>
    <property type="project" value="TreeGrafter"/>
</dbReference>
<dbReference type="InterPro" id="IPR013155">
    <property type="entry name" value="M/V/L/I-tRNA-synth_anticd-bd"/>
</dbReference>